<feature type="transmembrane region" description="Helical" evidence="1">
    <location>
        <begin position="111"/>
        <end position="131"/>
    </location>
</feature>
<evidence type="ECO:0000313" key="2">
    <source>
        <dbReference type="EMBL" id="MFD1393247.1"/>
    </source>
</evidence>
<dbReference type="Proteomes" id="UP001597249">
    <property type="component" value="Unassembled WGS sequence"/>
</dbReference>
<organism evidence="2 3">
    <name type="scientific">Lacticaseibacillus jixianensis</name>
    <dbReference type="NCBI Taxonomy" id="2486012"/>
    <lineage>
        <taxon>Bacteria</taxon>
        <taxon>Bacillati</taxon>
        <taxon>Bacillota</taxon>
        <taxon>Bacilli</taxon>
        <taxon>Lactobacillales</taxon>
        <taxon>Lactobacillaceae</taxon>
        <taxon>Lacticaseibacillus</taxon>
    </lineage>
</organism>
<dbReference type="Pfam" id="PF05656">
    <property type="entry name" value="DUF805"/>
    <property type="match status" value="1"/>
</dbReference>
<feature type="transmembrane region" description="Helical" evidence="1">
    <location>
        <begin position="177"/>
        <end position="194"/>
    </location>
</feature>
<sequence>MGNSYYGASGWRAIKAFFANTGNFTGRSSRKEYWWWQLVALLVLVVVGGGLVLAMFGSLAALKSGNTGDMHGGQVVALITFLLLGFIAFAATLVPGLALGMRRFRDAGVPGWLSVLMNLLIILSRFTPAAVGDQGMVVINWATLALILIEAVICCLPSRRGVLLTTRGINIKWFQQGQMLFELLMLVGVVFVILAGHLQFLLVIVALQMCGTSLSVMTNRALRERASKLWAWADAQGLDAAALQQRTGLYTVEQWEDSRPAHLKFVPARSVVDQLVGDVSARAAG</sequence>
<gene>
    <name evidence="2" type="ORF">ACFQ3L_06640</name>
</gene>
<accession>A0ABW4BCK1</accession>
<dbReference type="RefSeq" id="WP_125586799.1">
    <property type="nucleotide sequence ID" value="NZ_JBHTMO010000020.1"/>
</dbReference>
<feature type="transmembrane region" description="Helical" evidence="1">
    <location>
        <begin position="137"/>
        <end position="156"/>
    </location>
</feature>
<keyword evidence="1" id="KW-0472">Membrane</keyword>
<comment type="caution">
    <text evidence="2">The sequence shown here is derived from an EMBL/GenBank/DDBJ whole genome shotgun (WGS) entry which is preliminary data.</text>
</comment>
<protein>
    <submittedName>
        <fullName evidence="2">DUF805 domain-containing protein</fullName>
    </submittedName>
</protein>
<evidence type="ECO:0000313" key="3">
    <source>
        <dbReference type="Proteomes" id="UP001597249"/>
    </source>
</evidence>
<dbReference type="PANTHER" id="PTHR34980">
    <property type="entry name" value="INNER MEMBRANE PROTEIN-RELATED-RELATED"/>
    <property type="match status" value="1"/>
</dbReference>
<feature type="transmembrane region" description="Helical" evidence="1">
    <location>
        <begin position="33"/>
        <end position="56"/>
    </location>
</feature>
<keyword evidence="1" id="KW-1133">Transmembrane helix</keyword>
<feature type="transmembrane region" description="Helical" evidence="1">
    <location>
        <begin position="76"/>
        <end position="99"/>
    </location>
</feature>
<keyword evidence="1" id="KW-0812">Transmembrane</keyword>
<dbReference type="EMBL" id="JBHTMO010000020">
    <property type="protein sequence ID" value="MFD1393247.1"/>
    <property type="molecule type" value="Genomic_DNA"/>
</dbReference>
<name>A0ABW4BCK1_9LACO</name>
<dbReference type="InterPro" id="IPR008523">
    <property type="entry name" value="DUF805"/>
</dbReference>
<keyword evidence="3" id="KW-1185">Reference proteome</keyword>
<proteinExistence type="predicted"/>
<dbReference type="PANTHER" id="PTHR34980:SF2">
    <property type="entry name" value="INNER MEMBRANE PROTEIN YHAH-RELATED"/>
    <property type="match status" value="1"/>
</dbReference>
<evidence type="ECO:0000256" key="1">
    <source>
        <dbReference type="SAM" id="Phobius"/>
    </source>
</evidence>
<reference evidence="3" key="1">
    <citation type="journal article" date="2019" name="Int. J. Syst. Evol. Microbiol.">
        <title>The Global Catalogue of Microorganisms (GCM) 10K type strain sequencing project: providing services to taxonomists for standard genome sequencing and annotation.</title>
        <authorList>
            <consortium name="The Broad Institute Genomics Platform"/>
            <consortium name="The Broad Institute Genome Sequencing Center for Infectious Disease"/>
            <person name="Wu L."/>
            <person name="Ma J."/>
        </authorList>
    </citation>
    <scope>NUCLEOTIDE SEQUENCE [LARGE SCALE GENOMIC DNA]</scope>
    <source>
        <strain evidence="3">CCM 8911</strain>
    </source>
</reference>